<evidence type="ECO:0000313" key="2">
    <source>
        <dbReference type="Proteomes" id="UP000027153"/>
    </source>
</evidence>
<comment type="caution">
    <text evidence="1">The sequence shown here is derived from an EMBL/GenBank/DDBJ whole genome shotgun (WGS) entry which is preliminary data.</text>
</comment>
<dbReference type="Proteomes" id="UP000027153">
    <property type="component" value="Unassembled WGS sequence"/>
</dbReference>
<reference evidence="1 2" key="1">
    <citation type="journal article" date="2013" name="Nature">
        <title>Anaerobic oxidation of methane coupled to nitrate reduction in a novel archaeal lineage.</title>
        <authorList>
            <person name="Haroon M.F."/>
            <person name="Hu S."/>
            <person name="Shi Y."/>
            <person name="Imelfort M."/>
            <person name="Keller J."/>
            <person name="Hugenholtz P."/>
            <person name="Yuan Z."/>
            <person name="Tyson G.W."/>
        </authorList>
    </citation>
    <scope>NUCLEOTIDE SEQUENCE [LARGE SCALE GENOMIC DNA]</scope>
    <source>
        <strain evidence="1 2">ANME-2d</strain>
    </source>
</reference>
<keyword evidence="2" id="KW-1185">Reference proteome</keyword>
<dbReference type="RefSeq" id="WP_157834180.1">
    <property type="nucleotide sequence ID" value="NZ_JMIY01000008.1"/>
</dbReference>
<proteinExistence type="predicted"/>
<protein>
    <submittedName>
        <fullName evidence="1">Uncharacterized protein</fullName>
    </submittedName>
</protein>
<gene>
    <name evidence="1" type="ORF">ANME2D_03329</name>
</gene>
<dbReference type="AlphaFoldDB" id="A0A062V3M2"/>
<organism evidence="1 2">
    <name type="scientific">Candidatus Methanoperedens nitratireducens</name>
    <dbReference type="NCBI Taxonomy" id="1392998"/>
    <lineage>
        <taxon>Archaea</taxon>
        <taxon>Methanobacteriati</taxon>
        <taxon>Methanobacteriota</taxon>
        <taxon>Stenosarchaea group</taxon>
        <taxon>Methanomicrobia</taxon>
        <taxon>Methanosarcinales</taxon>
        <taxon>ANME-2 cluster</taxon>
        <taxon>Candidatus Methanoperedentaceae</taxon>
        <taxon>Candidatus Methanoperedens</taxon>
    </lineage>
</organism>
<accession>A0A062V3M2</accession>
<name>A0A062V3M2_9EURY</name>
<evidence type="ECO:0000313" key="1">
    <source>
        <dbReference type="EMBL" id="KCZ70414.1"/>
    </source>
</evidence>
<dbReference type="EMBL" id="JMIY01000008">
    <property type="protein sequence ID" value="KCZ70414.1"/>
    <property type="molecule type" value="Genomic_DNA"/>
</dbReference>
<sequence length="57" mass="6569">MDIFDVLTAISKRKIAFMHNGINEREALMRAELDISREYNIALLDIKKLSGQRFNSA</sequence>